<keyword evidence="6" id="KW-1185">Reference proteome</keyword>
<dbReference type="CDD" id="cd07377">
    <property type="entry name" value="WHTH_GntR"/>
    <property type="match status" value="1"/>
</dbReference>
<dbReference type="RefSeq" id="WP_023953865.1">
    <property type="nucleotide sequence ID" value="NZ_JAVIZA010000001.1"/>
</dbReference>
<evidence type="ECO:0000313" key="5">
    <source>
        <dbReference type="EMBL" id="MDR6167622.1"/>
    </source>
</evidence>
<dbReference type="InterPro" id="IPR036388">
    <property type="entry name" value="WH-like_DNA-bd_sf"/>
</dbReference>
<evidence type="ECO:0000256" key="2">
    <source>
        <dbReference type="ARBA" id="ARBA00023125"/>
    </source>
</evidence>
<feature type="domain" description="HTH gntR-type" evidence="4">
    <location>
        <begin position="5"/>
        <end position="73"/>
    </location>
</feature>
<keyword evidence="2 5" id="KW-0238">DNA-binding</keyword>
<dbReference type="SMART" id="SM00345">
    <property type="entry name" value="HTH_GNTR"/>
    <property type="match status" value="1"/>
</dbReference>
<dbReference type="SUPFAM" id="SSF46785">
    <property type="entry name" value="Winged helix' DNA-binding domain"/>
    <property type="match status" value="1"/>
</dbReference>
<reference evidence="5 6" key="1">
    <citation type="submission" date="2023-08" db="EMBL/GenBank/DDBJ databases">
        <title>Functional and genomic diversity of the sorghum phyllosphere microbiome.</title>
        <authorList>
            <person name="Shade A."/>
        </authorList>
    </citation>
    <scope>NUCLEOTIDE SEQUENCE [LARGE SCALE GENOMIC DNA]</scope>
    <source>
        <strain evidence="5 6">SORGH_AS_0919</strain>
    </source>
</reference>
<gene>
    <name evidence="5" type="ORF">QE367_001826</name>
</gene>
<dbReference type="PANTHER" id="PTHR43537">
    <property type="entry name" value="TRANSCRIPTIONAL REGULATOR, GNTR FAMILY"/>
    <property type="match status" value="1"/>
</dbReference>
<organism evidence="5 6">
    <name type="scientific">Microbacterium paludicola</name>
    <dbReference type="NCBI Taxonomy" id="300019"/>
    <lineage>
        <taxon>Bacteria</taxon>
        <taxon>Bacillati</taxon>
        <taxon>Actinomycetota</taxon>
        <taxon>Actinomycetes</taxon>
        <taxon>Micrococcales</taxon>
        <taxon>Microbacteriaceae</taxon>
        <taxon>Microbacterium</taxon>
    </lineage>
</organism>
<dbReference type="EMBL" id="JAVIZA010000001">
    <property type="protein sequence ID" value="MDR6167622.1"/>
    <property type="molecule type" value="Genomic_DNA"/>
</dbReference>
<dbReference type="PROSITE" id="PS50949">
    <property type="entry name" value="HTH_GNTR"/>
    <property type="match status" value="1"/>
</dbReference>
<dbReference type="InterPro" id="IPR000524">
    <property type="entry name" value="Tscrpt_reg_HTH_GntR"/>
</dbReference>
<dbReference type="Gene3D" id="1.20.120.530">
    <property type="entry name" value="GntR ligand-binding domain-like"/>
    <property type="match status" value="1"/>
</dbReference>
<comment type="caution">
    <text evidence="5">The sequence shown here is derived from an EMBL/GenBank/DDBJ whole genome shotgun (WGS) entry which is preliminary data.</text>
</comment>
<dbReference type="PRINTS" id="PR00035">
    <property type="entry name" value="HTHGNTR"/>
</dbReference>
<keyword evidence="3" id="KW-0804">Transcription</keyword>
<sequence>MSRRKSLVNTVADDLLDGIIAGRFEPGGALPTEAEIGAEFDVSRVTVREALRTLSARGIVRVVSGVGSRVAPVEEWRSVSDALRFRAAHGDDTLVAEQLISTRRVIECEAAALAAPLIDDAALGECAACVDEMVAAAAAGDVDRFVDADLRFHAGILGASGNLFLGVLLAPLTEVLAERRAQTSRVPEIQEHAIAEHRGIVDALRTRDPDAARAAMDHHLQQTLDDFRRYVAG</sequence>
<accession>A0ABU1I277</accession>
<keyword evidence="1" id="KW-0805">Transcription regulation</keyword>
<dbReference type="SMART" id="SM00895">
    <property type="entry name" value="FCD"/>
    <property type="match status" value="1"/>
</dbReference>
<proteinExistence type="predicted"/>
<dbReference type="InterPro" id="IPR011711">
    <property type="entry name" value="GntR_C"/>
</dbReference>
<dbReference type="GO" id="GO:0003677">
    <property type="term" value="F:DNA binding"/>
    <property type="evidence" value="ECO:0007669"/>
    <property type="project" value="UniProtKB-KW"/>
</dbReference>
<dbReference type="Pfam" id="PF00392">
    <property type="entry name" value="GntR"/>
    <property type="match status" value="1"/>
</dbReference>
<dbReference type="SUPFAM" id="SSF48008">
    <property type="entry name" value="GntR ligand-binding domain-like"/>
    <property type="match status" value="1"/>
</dbReference>
<evidence type="ECO:0000256" key="3">
    <source>
        <dbReference type="ARBA" id="ARBA00023163"/>
    </source>
</evidence>
<evidence type="ECO:0000256" key="1">
    <source>
        <dbReference type="ARBA" id="ARBA00023015"/>
    </source>
</evidence>
<evidence type="ECO:0000259" key="4">
    <source>
        <dbReference type="PROSITE" id="PS50949"/>
    </source>
</evidence>
<dbReference type="Proteomes" id="UP001260188">
    <property type="component" value="Unassembled WGS sequence"/>
</dbReference>
<name>A0ABU1I277_9MICO</name>
<evidence type="ECO:0000313" key="6">
    <source>
        <dbReference type="Proteomes" id="UP001260188"/>
    </source>
</evidence>
<dbReference type="PANTHER" id="PTHR43537:SF44">
    <property type="entry name" value="GNTR FAMILY REGULATORY PROTEIN"/>
    <property type="match status" value="1"/>
</dbReference>
<dbReference type="Pfam" id="PF07729">
    <property type="entry name" value="FCD"/>
    <property type="match status" value="1"/>
</dbReference>
<dbReference type="InterPro" id="IPR036390">
    <property type="entry name" value="WH_DNA-bd_sf"/>
</dbReference>
<protein>
    <submittedName>
        <fullName evidence="5">DNA-binding FadR family transcriptional regulator</fullName>
    </submittedName>
</protein>
<dbReference type="Gene3D" id="1.10.10.10">
    <property type="entry name" value="Winged helix-like DNA-binding domain superfamily/Winged helix DNA-binding domain"/>
    <property type="match status" value="1"/>
</dbReference>
<dbReference type="InterPro" id="IPR008920">
    <property type="entry name" value="TF_FadR/GntR_C"/>
</dbReference>